<dbReference type="EMBL" id="QUAH01000009">
    <property type="protein sequence ID" value="RFT15474.1"/>
    <property type="molecule type" value="Genomic_DNA"/>
</dbReference>
<sequence length="206" mass="23716">MAYDEGLAALTSGSAGGPQLSQVIPDFGPDGLKGLTEEQKKKILSGEVVLVSSHEGAPEGKSIISAVLVFEVPVERAWAILSAPELQAEYLEEIEELKTVERGPDFNRMFFLVKVMGQRVRYTVIHHFWPDQFYLWWELDRNEPHDLKELYGFWKLFRYDERRTVARYGTFVRPAFPVPAFLRNWLSRSNVRHSLATVKKYVEGRK</sequence>
<dbReference type="AlphaFoldDB" id="A0A3E2BLA3"/>
<gene>
    <name evidence="1" type="ORF">OP8BY_0364</name>
</gene>
<dbReference type="SUPFAM" id="SSF55961">
    <property type="entry name" value="Bet v1-like"/>
    <property type="match status" value="1"/>
</dbReference>
<accession>A0A3E2BLA3</accession>
<evidence type="ECO:0000313" key="2">
    <source>
        <dbReference type="Proteomes" id="UP000257323"/>
    </source>
</evidence>
<reference evidence="1 2" key="1">
    <citation type="submission" date="2018-08" db="EMBL/GenBank/DDBJ databases">
        <title>Genome analysis of the thermophilic bacterium of the candidate phylum Aminicenantes from deep subsurface aquifer revealed its physiology and ecological role.</title>
        <authorList>
            <person name="Kadnikov V.V."/>
            <person name="Mardanov A.V."/>
            <person name="Beletsky A.V."/>
            <person name="Karnachuk O.V."/>
            <person name="Ravin N.V."/>
        </authorList>
    </citation>
    <scope>NUCLEOTIDE SEQUENCE [LARGE SCALE GENOMIC DNA]</scope>
    <source>
        <strain evidence="1">BY38</strain>
    </source>
</reference>
<evidence type="ECO:0000313" key="1">
    <source>
        <dbReference type="EMBL" id="RFT15474.1"/>
    </source>
</evidence>
<organism evidence="1 2">
    <name type="scientific">Candidatus Saccharicenans subterraneus</name>
    <dbReference type="NCBI Taxonomy" id="2508984"/>
    <lineage>
        <taxon>Bacteria</taxon>
        <taxon>Candidatus Aminicenantota</taxon>
        <taxon>Candidatus Aminicenantia</taxon>
        <taxon>Candidatus Aminicenantales</taxon>
        <taxon>Candidatus Saccharicenantaceae</taxon>
        <taxon>Candidatus Saccharicenans</taxon>
    </lineage>
</organism>
<evidence type="ECO:0008006" key="3">
    <source>
        <dbReference type="Google" id="ProtNLM"/>
    </source>
</evidence>
<comment type="caution">
    <text evidence="1">The sequence shown here is derived from an EMBL/GenBank/DDBJ whole genome shotgun (WGS) entry which is preliminary data.</text>
</comment>
<name>A0A3E2BLA3_9BACT</name>
<protein>
    <recommendedName>
        <fullName evidence="3">Coenzyme Q-binding protein COQ10 START domain-containing protein</fullName>
    </recommendedName>
</protein>
<dbReference type="Proteomes" id="UP000257323">
    <property type="component" value="Unassembled WGS sequence"/>
</dbReference>
<dbReference type="InterPro" id="IPR023393">
    <property type="entry name" value="START-like_dom_sf"/>
</dbReference>
<proteinExistence type="predicted"/>
<dbReference type="Gene3D" id="3.30.530.20">
    <property type="match status" value="1"/>
</dbReference>